<sequence>MAKTHPLRFSTYVHIVTPAWVYFVSMKAVINHIAVERLSSRVYHVSSPTTIPRPGNLIPEESANAPLRFRLAEHEPPAGPVLCHTGCTTKGGDSEQQTYREHCKVHKVPAVVGCPITDARTPAPHAAAAAAPVQPPQPTPALPPIPSYPSCPISSCPGCGTGPRKSSRKFSLPLPWNTSSLLLWHQIVLNKKGPDPKAERQWLEKLKQQSCDFVFYHTRGKPATKFGHTVTHYPKMQLSSTPLLQGLGMTENSWIDIYNYAVSSWKTLQATAVFLVDGVRGARLRISKKSTER</sequence>
<dbReference type="Proteomes" id="UP001218218">
    <property type="component" value="Unassembled WGS sequence"/>
</dbReference>
<dbReference type="EMBL" id="JARIHO010000005">
    <property type="protein sequence ID" value="KAJ7360784.1"/>
    <property type="molecule type" value="Genomic_DNA"/>
</dbReference>
<keyword evidence="2" id="KW-1185">Reference proteome</keyword>
<proteinExistence type="predicted"/>
<name>A0AAD7AJI3_9AGAR</name>
<reference evidence="1" key="1">
    <citation type="submission" date="2023-03" db="EMBL/GenBank/DDBJ databases">
        <title>Massive genome expansion in bonnet fungi (Mycena s.s.) driven by repeated elements and novel gene families across ecological guilds.</title>
        <authorList>
            <consortium name="Lawrence Berkeley National Laboratory"/>
            <person name="Harder C.B."/>
            <person name="Miyauchi S."/>
            <person name="Viragh M."/>
            <person name="Kuo A."/>
            <person name="Thoen E."/>
            <person name="Andreopoulos B."/>
            <person name="Lu D."/>
            <person name="Skrede I."/>
            <person name="Drula E."/>
            <person name="Henrissat B."/>
            <person name="Morin E."/>
            <person name="Kohler A."/>
            <person name="Barry K."/>
            <person name="LaButti K."/>
            <person name="Morin E."/>
            <person name="Salamov A."/>
            <person name="Lipzen A."/>
            <person name="Mereny Z."/>
            <person name="Hegedus B."/>
            <person name="Baldrian P."/>
            <person name="Stursova M."/>
            <person name="Weitz H."/>
            <person name="Taylor A."/>
            <person name="Grigoriev I.V."/>
            <person name="Nagy L.G."/>
            <person name="Martin F."/>
            <person name="Kauserud H."/>
        </authorList>
    </citation>
    <scope>NUCLEOTIDE SEQUENCE</scope>
    <source>
        <strain evidence="1">CBHHK002</strain>
    </source>
</reference>
<gene>
    <name evidence="1" type="ORF">DFH08DRAFT_800224</name>
</gene>
<dbReference type="AlphaFoldDB" id="A0AAD7AJI3"/>
<organism evidence="1 2">
    <name type="scientific">Mycena albidolilacea</name>
    <dbReference type="NCBI Taxonomy" id="1033008"/>
    <lineage>
        <taxon>Eukaryota</taxon>
        <taxon>Fungi</taxon>
        <taxon>Dikarya</taxon>
        <taxon>Basidiomycota</taxon>
        <taxon>Agaricomycotina</taxon>
        <taxon>Agaricomycetes</taxon>
        <taxon>Agaricomycetidae</taxon>
        <taxon>Agaricales</taxon>
        <taxon>Marasmiineae</taxon>
        <taxon>Mycenaceae</taxon>
        <taxon>Mycena</taxon>
    </lineage>
</organism>
<evidence type="ECO:0000313" key="1">
    <source>
        <dbReference type="EMBL" id="KAJ7360784.1"/>
    </source>
</evidence>
<protein>
    <submittedName>
        <fullName evidence="1">Uncharacterized protein</fullName>
    </submittedName>
</protein>
<evidence type="ECO:0000313" key="2">
    <source>
        <dbReference type="Proteomes" id="UP001218218"/>
    </source>
</evidence>
<accession>A0AAD7AJI3</accession>
<comment type="caution">
    <text evidence="1">The sequence shown here is derived from an EMBL/GenBank/DDBJ whole genome shotgun (WGS) entry which is preliminary data.</text>
</comment>